<evidence type="ECO:0000313" key="2">
    <source>
        <dbReference type="EMBL" id="LAA51453.1"/>
    </source>
</evidence>
<evidence type="ECO:0000256" key="1">
    <source>
        <dbReference type="SAM" id="MobiDB-lite"/>
    </source>
</evidence>
<reference evidence="2" key="2">
    <citation type="submission" date="2017-11" db="EMBL/GenBank/DDBJ databases">
        <title>Coralsnake Venomics: Analyses of Venom Gland Transcriptomes and Proteomes of Six Brazilian Taxa.</title>
        <authorList>
            <person name="Aird S.D."/>
            <person name="Jorge da Silva N."/>
            <person name="Qiu L."/>
            <person name="Villar-Briones A."/>
            <person name="Aparecida-Saddi V."/>
            <person name="Campos-Telles M.P."/>
            <person name="Grau M."/>
            <person name="Mikheyev A.S."/>
        </authorList>
    </citation>
    <scope>NUCLEOTIDE SEQUENCE</scope>
    <source>
        <tissue evidence="2">Venom_gland</tissue>
    </source>
</reference>
<reference evidence="2" key="1">
    <citation type="submission" date="2017-07" db="EMBL/GenBank/DDBJ databases">
        <authorList>
            <person name="Mikheyev A."/>
            <person name="Grau M."/>
        </authorList>
    </citation>
    <scope>NUCLEOTIDE SEQUENCE</scope>
    <source>
        <tissue evidence="2">Venom_gland</tissue>
    </source>
</reference>
<accession>A0A2D4FVG0</accession>
<feature type="region of interest" description="Disordered" evidence="1">
    <location>
        <begin position="96"/>
        <end position="115"/>
    </location>
</feature>
<proteinExistence type="predicted"/>
<sequence length="115" mass="13344">MQAECDQQVEKVVEKFTRQRDYRRQFQHVQSSAMRSLAGEKIEPRWDTTLFYFFCQVKEKQDRLFTGGVWDLLSLWLGFLPTSLDWLAANSLPEGQPGPALPHRAVMAPSTQTRL</sequence>
<dbReference type="EMBL" id="IACJ01097130">
    <property type="protein sequence ID" value="LAA51453.1"/>
    <property type="molecule type" value="Transcribed_RNA"/>
</dbReference>
<organism evidence="2">
    <name type="scientific">Micrurus corallinus</name>
    <name type="common">Brazilian coral snake</name>
    <dbReference type="NCBI Taxonomy" id="54390"/>
    <lineage>
        <taxon>Eukaryota</taxon>
        <taxon>Metazoa</taxon>
        <taxon>Chordata</taxon>
        <taxon>Craniata</taxon>
        <taxon>Vertebrata</taxon>
        <taxon>Euteleostomi</taxon>
        <taxon>Lepidosauria</taxon>
        <taxon>Squamata</taxon>
        <taxon>Bifurcata</taxon>
        <taxon>Unidentata</taxon>
        <taxon>Episquamata</taxon>
        <taxon>Toxicofera</taxon>
        <taxon>Serpentes</taxon>
        <taxon>Colubroidea</taxon>
        <taxon>Elapidae</taxon>
        <taxon>Elapinae</taxon>
        <taxon>Micrurus</taxon>
    </lineage>
</organism>
<protein>
    <submittedName>
        <fullName evidence="2">Uncharacterized protein</fullName>
    </submittedName>
</protein>
<name>A0A2D4FVG0_MICCO</name>
<dbReference type="AlphaFoldDB" id="A0A2D4FVG0"/>